<keyword evidence="1" id="KW-0472">Membrane</keyword>
<gene>
    <name evidence="2" type="primary">NPF</name>
</gene>
<evidence type="ECO:0000313" key="2">
    <source>
        <dbReference type="EMBL" id="JAC40135.1"/>
    </source>
</evidence>
<feature type="transmembrane region" description="Helical" evidence="1">
    <location>
        <begin position="12"/>
        <end position="34"/>
    </location>
</feature>
<dbReference type="OrthoDB" id="8181631at2759"/>
<reference evidence="2" key="1">
    <citation type="journal article" date="2014" name="BMC Genomics">
        <title>Characterizing the developmental transcriptome of the oriental fruit fly, Bactrocera dorsalis (Diptera: Tephritidae) through comparative genomic analysis with Drosophila melanogaster utilizing modENCODE datasets.</title>
        <authorList>
            <person name="Geib S.M."/>
            <person name="Calla B."/>
            <person name="Hall B."/>
            <person name="Hou S."/>
            <person name="Manoukis N.C."/>
        </authorList>
    </citation>
    <scope>NUCLEOTIDE SEQUENCE</scope>
    <source>
        <strain evidence="2">Punador</strain>
    </source>
</reference>
<evidence type="ECO:0000256" key="1">
    <source>
        <dbReference type="SAM" id="Phobius"/>
    </source>
</evidence>
<accession>A0A034VEE2</accession>
<organism evidence="2">
    <name type="scientific">Bactrocera dorsalis</name>
    <name type="common">Oriental fruit fly</name>
    <name type="synonym">Dacus dorsalis</name>
    <dbReference type="NCBI Taxonomy" id="27457"/>
    <lineage>
        <taxon>Eukaryota</taxon>
        <taxon>Metazoa</taxon>
        <taxon>Ecdysozoa</taxon>
        <taxon>Arthropoda</taxon>
        <taxon>Hexapoda</taxon>
        <taxon>Insecta</taxon>
        <taxon>Pterygota</taxon>
        <taxon>Neoptera</taxon>
        <taxon>Endopterygota</taxon>
        <taxon>Diptera</taxon>
        <taxon>Brachycera</taxon>
        <taxon>Muscomorpha</taxon>
        <taxon>Tephritoidea</taxon>
        <taxon>Tephritidae</taxon>
        <taxon>Bactrocera</taxon>
        <taxon>Bactrocera</taxon>
    </lineage>
</organism>
<name>A0A034VEE2_BACDO</name>
<dbReference type="GO" id="GO:0007218">
    <property type="term" value="P:neuropeptide signaling pathway"/>
    <property type="evidence" value="ECO:0007669"/>
    <property type="project" value="UniProtKB-KW"/>
</dbReference>
<sequence>FLEYAPGESEVIIVMSAMLRCGFLLLIAAVLLCAHNTSANNSRPPRNNDISNMADALRYLQDLDAYYGDRARARFGKRAPLVQILRQHLLENPELLQNAEYKSGDEVY</sequence>
<protein>
    <submittedName>
        <fullName evidence="2">Neuropeptide F</fullName>
    </submittedName>
</protein>
<keyword evidence="1" id="KW-1133">Transmembrane helix</keyword>
<keyword evidence="1" id="KW-0812">Transmembrane</keyword>
<dbReference type="EMBL" id="GAKP01018817">
    <property type="protein sequence ID" value="JAC40135.1"/>
    <property type="molecule type" value="Transcribed_RNA"/>
</dbReference>
<proteinExistence type="predicted"/>
<dbReference type="AlphaFoldDB" id="A0A034VEE2"/>
<keyword evidence="2" id="KW-0527">Neuropeptide</keyword>
<feature type="non-terminal residue" evidence="2">
    <location>
        <position position="1"/>
    </location>
</feature>